<accession>A0ABV7QX25</accession>
<evidence type="ECO:0000259" key="3">
    <source>
        <dbReference type="Pfam" id="PF00291"/>
    </source>
</evidence>
<dbReference type="RefSeq" id="WP_377741977.1">
    <property type="nucleotide sequence ID" value="NZ_JBHRXJ010000001.1"/>
</dbReference>
<dbReference type="InterPro" id="IPR001926">
    <property type="entry name" value="TrpB-like_PALP"/>
</dbReference>
<dbReference type="InterPro" id="IPR036052">
    <property type="entry name" value="TrpB-like_PALP_sf"/>
</dbReference>
<comment type="cofactor">
    <cofactor evidence="1">
        <name>pyridoxal 5'-phosphate</name>
        <dbReference type="ChEBI" id="CHEBI:597326"/>
    </cofactor>
</comment>
<evidence type="ECO:0000256" key="2">
    <source>
        <dbReference type="ARBA" id="ARBA00022898"/>
    </source>
</evidence>
<keyword evidence="5" id="KW-1185">Reference proteome</keyword>
<feature type="domain" description="Tryptophan synthase beta chain-like PALP" evidence="3">
    <location>
        <begin position="6"/>
        <end position="280"/>
    </location>
</feature>
<evidence type="ECO:0000256" key="1">
    <source>
        <dbReference type="ARBA" id="ARBA00001933"/>
    </source>
</evidence>
<name>A0ABV7QX25_9RHOB</name>
<evidence type="ECO:0000313" key="5">
    <source>
        <dbReference type="Proteomes" id="UP001595721"/>
    </source>
</evidence>
<dbReference type="PANTHER" id="PTHR10314">
    <property type="entry name" value="CYSTATHIONINE BETA-SYNTHASE"/>
    <property type="match status" value="1"/>
</dbReference>
<dbReference type="Gene3D" id="3.40.50.1100">
    <property type="match status" value="2"/>
</dbReference>
<reference evidence="5" key="1">
    <citation type="journal article" date="2019" name="Int. J. Syst. Evol. Microbiol.">
        <title>The Global Catalogue of Microorganisms (GCM) 10K type strain sequencing project: providing services to taxonomists for standard genome sequencing and annotation.</title>
        <authorList>
            <consortium name="The Broad Institute Genomics Platform"/>
            <consortium name="The Broad Institute Genome Sequencing Center for Infectious Disease"/>
            <person name="Wu L."/>
            <person name="Ma J."/>
        </authorList>
    </citation>
    <scope>NUCLEOTIDE SEQUENCE [LARGE SCALE GENOMIC DNA]</scope>
    <source>
        <strain evidence="5">KCTC 42899</strain>
    </source>
</reference>
<dbReference type="EMBL" id="JBHRXJ010000001">
    <property type="protein sequence ID" value="MFC3526689.1"/>
    <property type="molecule type" value="Genomic_DNA"/>
</dbReference>
<proteinExistence type="predicted"/>
<protein>
    <submittedName>
        <fullName evidence="4">Pyridoxal-phosphate dependent enzyme</fullName>
    </submittedName>
</protein>
<dbReference type="InterPro" id="IPR050214">
    <property type="entry name" value="Cys_Synth/Cystath_Beta-Synth"/>
</dbReference>
<sequence length="305" mass="32482">MKPHETPLFHHNNVAVKMEALQPGGSHKARAARRMIREALVAGHLSKGGGRRIIEKSGGNLGVGLAFEAQRHGIAVDLVIGLSFSPLKRRLCQHFGANLIGENLLRAGFTPKQAITHLMKQDPDRWFFTDQFINPANLNAHLEETGPELVRQVAAIRQPGQGIILVKGAGTGASFEGISRCLRDAFGAVRCELVVPSGCDIAANVFVDHPLEGFAVGVRPPFLDLGYINAVHQIAPDVAMEGQAAMARHIGFFPGMTSGANYAAALSAAARHPNALIVTLAYDSGESYIRAAADPAPPTPQPAHV</sequence>
<comment type="caution">
    <text evidence="4">The sequence shown here is derived from an EMBL/GenBank/DDBJ whole genome shotgun (WGS) entry which is preliminary data.</text>
</comment>
<evidence type="ECO:0000313" key="4">
    <source>
        <dbReference type="EMBL" id="MFC3526689.1"/>
    </source>
</evidence>
<dbReference type="Proteomes" id="UP001595721">
    <property type="component" value="Unassembled WGS sequence"/>
</dbReference>
<gene>
    <name evidence="4" type="ORF">ACFOMH_00795</name>
</gene>
<dbReference type="SUPFAM" id="SSF53686">
    <property type="entry name" value="Tryptophan synthase beta subunit-like PLP-dependent enzymes"/>
    <property type="match status" value="1"/>
</dbReference>
<organism evidence="4 5">
    <name type="scientific">Paracoccus mangrovi</name>
    <dbReference type="NCBI Taxonomy" id="1715645"/>
    <lineage>
        <taxon>Bacteria</taxon>
        <taxon>Pseudomonadati</taxon>
        <taxon>Pseudomonadota</taxon>
        <taxon>Alphaproteobacteria</taxon>
        <taxon>Rhodobacterales</taxon>
        <taxon>Paracoccaceae</taxon>
        <taxon>Paracoccus</taxon>
    </lineage>
</organism>
<keyword evidence="2" id="KW-0663">Pyridoxal phosphate</keyword>
<dbReference type="Pfam" id="PF00291">
    <property type="entry name" value="PALP"/>
    <property type="match status" value="1"/>
</dbReference>